<evidence type="ECO:0000256" key="3">
    <source>
        <dbReference type="ARBA" id="ARBA00022670"/>
    </source>
</evidence>
<evidence type="ECO:0000256" key="2">
    <source>
        <dbReference type="ARBA" id="ARBA00022645"/>
    </source>
</evidence>
<evidence type="ECO:0000256" key="5">
    <source>
        <dbReference type="ARBA" id="ARBA00022801"/>
    </source>
</evidence>
<dbReference type="GO" id="GO:0004185">
    <property type="term" value="F:serine-type carboxypeptidase activity"/>
    <property type="evidence" value="ECO:0007669"/>
    <property type="project" value="InterPro"/>
</dbReference>
<protein>
    <submittedName>
        <fullName evidence="7">Putative serine carboxypeptidase CPVL-like protein</fullName>
    </submittedName>
</protein>
<dbReference type="InterPro" id="IPR029058">
    <property type="entry name" value="AB_hydrolase_fold"/>
</dbReference>
<dbReference type="Pfam" id="PF00450">
    <property type="entry name" value="Peptidase_S10"/>
    <property type="match status" value="1"/>
</dbReference>
<dbReference type="InterPro" id="IPR001563">
    <property type="entry name" value="Peptidase_S10"/>
</dbReference>
<keyword evidence="6" id="KW-0325">Glycoprotein</keyword>
<accession>A0A443S9X7</accession>
<dbReference type="PRINTS" id="PR00724">
    <property type="entry name" value="CRBOXYPTASEC"/>
</dbReference>
<keyword evidence="2 7" id="KW-0121">Carboxypeptidase</keyword>
<dbReference type="EMBL" id="NCKV01004981">
    <property type="protein sequence ID" value="RWS24359.1"/>
    <property type="molecule type" value="Genomic_DNA"/>
</dbReference>
<organism evidence="7 8">
    <name type="scientific">Leptotrombidium deliense</name>
    <dbReference type="NCBI Taxonomy" id="299467"/>
    <lineage>
        <taxon>Eukaryota</taxon>
        <taxon>Metazoa</taxon>
        <taxon>Ecdysozoa</taxon>
        <taxon>Arthropoda</taxon>
        <taxon>Chelicerata</taxon>
        <taxon>Arachnida</taxon>
        <taxon>Acari</taxon>
        <taxon>Acariformes</taxon>
        <taxon>Trombidiformes</taxon>
        <taxon>Prostigmata</taxon>
        <taxon>Anystina</taxon>
        <taxon>Parasitengona</taxon>
        <taxon>Trombiculoidea</taxon>
        <taxon>Trombiculidae</taxon>
        <taxon>Leptotrombidium</taxon>
    </lineage>
</organism>
<evidence type="ECO:0000256" key="6">
    <source>
        <dbReference type="ARBA" id="ARBA00023180"/>
    </source>
</evidence>
<dbReference type="PANTHER" id="PTHR11802">
    <property type="entry name" value="SERINE PROTEASE FAMILY S10 SERINE CARBOXYPEPTIDASE"/>
    <property type="match status" value="1"/>
</dbReference>
<name>A0A443S9X7_9ACAR</name>
<evidence type="ECO:0000256" key="1">
    <source>
        <dbReference type="ARBA" id="ARBA00009431"/>
    </source>
</evidence>
<feature type="non-terminal residue" evidence="7">
    <location>
        <position position="1"/>
    </location>
</feature>
<keyword evidence="3" id="KW-0645">Protease</keyword>
<dbReference type="GO" id="GO:0006508">
    <property type="term" value="P:proteolysis"/>
    <property type="evidence" value="ECO:0007669"/>
    <property type="project" value="UniProtKB-KW"/>
</dbReference>
<dbReference type="STRING" id="299467.A0A443S9X7"/>
<sequence>IEKAKKLSRVTGKQFACATESYSGYFTVNKTFNSNLFFWFFKSKNANAPILLWLQGGPGASSMIGLFIINGPYKITQNVHLKCRKYSWTKKFSMLYIDQPVGSGFSFTDNQNGFAKNLKESTANLFSALTQFFKMFNELRANDFYATGESYAGKYVPAIAHKIHSDKNSRINLKGISIGDGYIDPYTSIELSSILHQLSLIDEQQRQILEEKETEVKRLIEMQQFTSAFYKYDQLYEQLYYTGQTLFNNFTGYKFYYNLLRDEGPLFNDPINEFLKKKEVLKAIHVGNRSFVDSIDNNYPVLNPLIDDYMRSVNESLAIIMNNYKVLIYGGNLDLLVAPVFNNRLLNVLNWKYRNEYLKSERKIWRCAKNGEVFGYIKKVYNFYEVIIRNAAHLVPQDKPKVAFQMIDMFVHNQM</sequence>
<keyword evidence="4" id="KW-0732">Signal</keyword>
<keyword evidence="5" id="KW-0378">Hydrolase</keyword>
<dbReference type="PANTHER" id="PTHR11802:SF472">
    <property type="entry name" value="SERINE CARBOXYPEPTIDASE CPVL-RELATED"/>
    <property type="match status" value="1"/>
</dbReference>
<comment type="similarity">
    <text evidence="1">Belongs to the peptidase S10 family.</text>
</comment>
<dbReference type="Gene3D" id="3.40.50.1820">
    <property type="entry name" value="alpha/beta hydrolase"/>
    <property type="match status" value="1"/>
</dbReference>
<evidence type="ECO:0000313" key="7">
    <source>
        <dbReference type="EMBL" id="RWS24359.1"/>
    </source>
</evidence>
<dbReference type="AlphaFoldDB" id="A0A443S9X7"/>
<proteinExistence type="inferred from homology"/>
<dbReference type="OrthoDB" id="443318at2759"/>
<gene>
    <name evidence="7" type="ORF">B4U80_08503</name>
</gene>
<evidence type="ECO:0000313" key="8">
    <source>
        <dbReference type="Proteomes" id="UP000288716"/>
    </source>
</evidence>
<dbReference type="Proteomes" id="UP000288716">
    <property type="component" value="Unassembled WGS sequence"/>
</dbReference>
<dbReference type="SUPFAM" id="SSF53474">
    <property type="entry name" value="alpha/beta-Hydrolases"/>
    <property type="match status" value="1"/>
</dbReference>
<comment type="caution">
    <text evidence="7">The sequence shown here is derived from an EMBL/GenBank/DDBJ whole genome shotgun (WGS) entry which is preliminary data.</text>
</comment>
<evidence type="ECO:0000256" key="4">
    <source>
        <dbReference type="ARBA" id="ARBA00022729"/>
    </source>
</evidence>
<keyword evidence="8" id="KW-1185">Reference proteome</keyword>
<reference evidence="7 8" key="1">
    <citation type="journal article" date="2018" name="Gigascience">
        <title>Genomes of trombidid mites reveal novel predicted allergens and laterally-transferred genes associated with secondary metabolism.</title>
        <authorList>
            <person name="Dong X."/>
            <person name="Chaisiri K."/>
            <person name="Xia D."/>
            <person name="Armstrong S.D."/>
            <person name="Fang Y."/>
            <person name="Donnelly M.J."/>
            <person name="Kadowaki T."/>
            <person name="McGarry J.W."/>
            <person name="Darby A.C."/>
            <person name="Makepeace B.L."/>
        </authorList>
    </citation>
    <scope>NUCLEOTIDE SEQUENCE [LARGE SCALE GENOMIC DNA]</scope>
    <source>
        <strain evidence="7">UoL-UT</strain>
    </source>
</reference>
<dbReference type="VEuPathDB" id="VectorBase:LDEU007681"/>